<keyword evidence="3" id="KW-0408">Iron</keyword>
<dbReference type="RefSeq" id="WP_020876528.1">
    <property type="nucleotide sequence ID" value="NZ_ATHJ01000076.1"/>
</dbReference>
<dbReference type="Gene3D" id="3.60.21.10">
    <property type="match status" value="1"/>
</dbReference>
<dbReference type="Pfam" id="PF00149">
    <property type="entry name" value="Metallophos"/>
    <property type="match status" value="1"/>
</dbReference>
<dbReference type="InterPro" id="IPR050884">
    <property type="entry name" value="CNP_phosphodiesterase-III"/>
</dbReference>
<dbReference type="EMBL" id="ATHJ01000076">
    <property type="protein sequence ID" value="EPR41316.1"/>
    <property type="molecule type" value="Genomic_DNA"/>
</dbReference>
<accession>S7TWB0</accession>
<protein>
    <submittedName>
        <fullName evidence="6">Metallophosphoesterase</fullName>
    </submittedName>
</protein>
<dbReference type="PANTHER" id="PTHR42988">
    <property type="entry name" value="PHOSPHOHYDROLASE"/>
    <property type="match status" value="1"/>
</dbReference>
<dbReference type="eggNOG" id="COG1409">
    <property type="taxonomic scope" value="Bacteria"/>
</dbReference>
<keyword evidence="2" id="KW-0378">Hydrolase</keyword>
<dbReference type="InterPro" id="IPR029052">
    <property type="entry name" value="Metallo-depent_PP-like"/>
</dbReference>
<organism evidence="6 7">
    <name type="scientific">Desulfococcus multivorans DSM 2059</name>
    <dbReference type="NCBI Taxonomy" id="1121405"/>
    <lineage>
        <taxon>Bacteria</taxon>
        <taxon>Pseudomonadati</taxon>
        <taxon>Thermodesulfobacteriota</taxon>
        <taxon>Desulfobacteria</taxon>
        <taxon>Desulfobacterales</taxon>
        <taxon>Desulfococcaceae</taxon>
        <taxon>Desulfococcus</taxon>
    </lineage>
</organism>
<evidence type="ECO:0000256" key="4">
    <source>
        <dbReference type="ARBA" id="ARBA00025742"/>
    </source>
</evidence>
<dbReference type="GO" id="GO:0046872">
    <property type="term" value="F:metal ion binding"/>
    <property type="evidence" value="ECO:0007669"/>
    <property type="project" value="UniProtKB-KW"/>
</dbReference>
<dbReference type="AlphaFoldDB" id="S7TWB0"/>
<feature type="domain" description="Calcineurin-like phosphoesterase" evidence="5">
    <location>
        <begin position="27"/>
        <end position="255"/>
    </location>
</feature>
<dbReference type="PANTHER" id="PTHR42988:SF2">
    <property type="entry name" value="CYCLIC NUCLEOTIDE PHOSPHODIESTERASE CBUA0032-RELATED"/>
    <property type="match status" value="1"/>
</dbReference>
<dbReference type="OrthoDB" id="9794568at2"/>
<dbReference type="SUPFAM" id="SSF56300">
    <property type="entry name" value="Metallo-dependent phosphatases"/>
    <property type="match status" value="1"/>
</dbReference>
<reference evidence="6 7" key="1">
    <citation type="journal article" date="2013" name="Genome Announc.">
        <title>Draft genome sequences for three mercury-methylating, sulfate-reducing bacteria.</title>
        <authorList>
            <person name="Brown S.D."/>
            <person name="Hurt R.A.Jr."/>
            <person name="Gilmour C.C."/>
            <person name="Elias D.A."/>
        </authorList>
    </citation>
    <scope>NUCLEOTIDE SEQUENCE [LARGE SCALE GENOMIC DNA]</scope>
    <source>
        <strain evidence="6 7">DSM 2059</strain>
    </source>
</reference>
<dbReference type="Proteomes" id="UP000014977">
    <property type="component" value="Unassembled WGS sequence"/>
</dbReference>
<evidence type="ECO:0000313" key="6">
    <source>
        <dbReference type="EMBL" id="EPR41316.1"/>
    </source>
</evidence>
<proteinExistence type="inferred from homology"/>
<evidence type="ECO:0000259" key="5">
    <source>
        <dbReference type="Pfam" id="PF00149"/>
    </source>
</evidence>
<keyword evidence="1" id="KW-0479">Metal-binding</keyword>
<evidence type="ECO:0000256" key="3">
    <source>
        <dbReference type="ARBA" id="ARBA00023004"/>
    </source>
</evidence>
<comment type="similarity">
    <text evidence="4">Belongs to the cyclic nucleotide phosphodiesterase class-III family.</text>
</comment>
<evidence type="ECO:0000313" key="7">
    <source>
        <dbReference type="Proteomes" id="UP000014977"/>
    </source>
</evidence>
<sequence length="332" mass="37322">MPLYDPPPAQDDSRTDIGLVARTRFLLAHVSDPHMAWRCRVSWRDLIGKRILGYLGWRLRRCAEHREEILTALREDLARIAPDHIAVTGDLTHLGLSQEFENARRWLERLGDPSQVTVVPGNHDAYTGADRHRGFVLWQSYMASDDSHPPERWAGSPNLFPTVRLRGSVLLIGVNTAHPTPPHLATGTIGNFQLRRLESILKAAAGRRLFRVILIHHPPLADIVSHRKRLTDASALQCLIGRYGIEMILHGHSHKHTHRILKTASGTTLVAGMPSASALGRTPERRARYAIHDIRPVCGGWQVVTTERVYAAVGNYFFTEAHRCMHMASSKH</sequence>
<dbReference type="GO" id="GO:0016787">
    <property type="term" value="F:hydrolase activity"/>
    <property type="evidence" value="ECO:0007669"/>
    <property type="project" value="UniProtKB-KW"/>
</dbReference>
<name>S7TWB0_DESML</name>
<gene>
    <name evidence="6" type="ORF">dsmv_2097</name>
</gene>
<dbReference type="STRING" id="897.B2D07_06595"/>
<evidence type="ECO:0000256" key="1">
    <source>
        <dbReference type="ARBA" id="ARBA00022723"/>
    </source>
</evidence>
<keyword evidence="7" id="KW-1185">Reference proteome</keyword>
<dbReference type="InterPro" id="IPR004843">
    <property type="entry name" value="Calcineurin-like_PHP"/>
</dbReference>
<comment type="caution">
    <text evidence="6">The sequence shown here is derived from an EMBL/GenBank/DDBJ whole genome shotgun (WGS) entry which is preliminary data.</text>
</comment>
<evidence type="ECO:0000256" key="2">
    <source>
        <dbReference type="ARBA" id="ARBA00022801"/>
    </source>
</evidence>